<accession>A0ABT6RC57</accession>
<dbReference type="EMBL" id="JASBRG010000004">
    <property type="protein sequence ID" value="MDI3319499.1"/>
    <property type="molecule type" value="Genomic_DNA"/>
</dbReference>
<evidence type="ECO:0000256" key="1">
    <source>
        <dbReference type="SAM" id="Coils"/>
    </source>
</evidence>
<keyword evidence="3" id="KW-1185">Reference proteome</keyword>
<name>A0ABT6RC57_9BACT</name>
<sequence>MKVILSGAIANFSGLTNEQFLKYLQEKDNSIEYYRLQPQSGGIYSASLDWKAIGKVSAILGIASFLWQAYSELIAPHKLPSSNSGIVIFIENAGHHNQFWIGQDTTSEQELKAKLEKAISEIDTAQNDIQQKIIKESSHWKQIK</sequence>
<feature type="coiled-coil region" evidence="1">
    <location>
        <begin position="108"/>
        <end position="135"/>
    </location>
</feature>
<comment type="caution">
    <text evidence="2">The sequence shown here is derived from an EMBL/GenBank/DDBJ whole genome shotgun (WGS) entry which is preliminary data.</text>
</comment>
<evidence type="ECO:0000313" key="3">
    <source>
        <dbReference type="Proteomes" id="UP001226434"/>
    </source>
</evidence>
<dbReference type="Proteomes" id="UP001226434">
    <property type="component" value="Unassembled WGS sequence"/>
</dbReference>
<protein>
    <submittedName>
        <fullName evidence="2">Uncharacterized protein</fullName>
    </submittedName>
</protein>
<organism evidence="2 3">
    <name type="scientific">Pinibacter soli</name>
    <dbReference type="NCBI Taxonomy" id="3044211"/>
    <lineage>
        <taxon>Bacteria</taxon>
        <taxon>Pseudomonadati</taxon>
        <taxon>Bacteroidota</taxon>
        <taxon>Chitinophagia</taxon>
        <taxon>Chitinophagales</taxon>
        <taxon>Chitinophagaceae</taxon>
        <taxon>Pinibacter</taxon>
    </lineage>
</organism>
<reference evidence="2 3" key="1">
    <citation type="submission" date="2023-05" db="EMBL/GenBank/DDBJ databases">
        <title>Genome sequence of Pinibacter sp. MAH-24.</title>
        <authorList>
            <person name="Huq M.A."/>
        </authorList>
    </citation>
    <scope>NUCLEOTIDE SEQUENCE [LARGE SCALE GENOMIC DNA]</scope>
    <source>
        <strain evidence="2 3">MAH-24</strain>
    </source>
</reference>
<evidence type="ECO:0000313" key="2">
    <source>
        <dbReference type="EMBL" id="MDI3319499.1"/>
    </source>
</evidence>
<gene>
    <name evidence="2" type="ORF">QJ048_06925</name>
</gene>
<dbReference type="RefSeq" id="WP_282333615.1">
    <property type="nucleotide sequence ID" value="NZ_JASBRG010000004.1"/>
</dbReference>
<keyword evidence="1" id="KW-0175">Coiled coil</keyword>
<proteinExistence type="predicted"/>